<dbReference type="Proteomes" id="UP000550729">
    <property type="component" value="Unassembled WGS sequence"/>
</dbReference>
<dbReference type="Gene3D" id="1.10.357.10">
    <property type="entry name" value="Tetracycline Repressor, domain 2"/>
    <property type="match status" value="1"/>
</dbReference>
<dbReference type="InterPro" id="IPR050109">
    <property type="entry name" value="HTH-type_TetR-like_transc_reg"/>
</dbReference>
<feature type="domain" description="HTH tetR-type" evidence="5">
    <location>
        <begin position="15"/>
        <end position="76"/>
    </location>
</feature>
<evidence type="ECO:0000313" key="7">
    <source>
        <dbReference type="Proteomes" id="UP000550729"/>
    </source>
</evidence>
<dbReference type="InterPro" id="IPR001647">
    <property type="entry name" value="HTH_TetR"/>
</dbReference>
<evidence type="ECO:0000256" key="3">
    <source>
        <dbReference type="ARBA" id="ARBA00023163"/>
    </source>
</evidence>
<evidence type="ECO:0000313" key="6">
    <source>
        <dbReference type="EMBL" id="NMO02315.1"/>
    </source>
</evidence>
<evidence type="ECO:0000259" key="5">
    <source>
        <dbReference type="PROSITE" id="PS50977"/>
    </source>
</evidence>
<dbReference type="Pfam" id="PF13305">
    <property type="entry name" value="TetR_C_33"/>
    <property type="match status" value="1"/>
</dbReference>
<dbReference type="SUPFAM" id="SSF46689">
    <property type="entry name" value="Homeodomain-like"/>
    <property type="match status" value="1"/>
</dbReference>
<organism evidence="6 7">
    <name type="scientific">Gordonia asplenii</name>
    <dbReference type="NCBI Taxonomy" id="2725283"/>
    <lineage>
        <taxon>Bacteria</taxon>
        <taxon>Bacillati</taxon>
        <taxon>Actinomycetota</taxon>
        <taxon>Actinomycetes</taxon>
        <taxon>Mycobacteriales</taxon>
        <taxon>Gordoniaceae</taxon>
        <taxon>Gordonia</taxon>
    </lineage>
</organism>
<keyword evidence="1" id="KW-0805">Transcription regulation</keyword>
<dbReference type="InterPro" id="IPR009057">
    <property type="entry name" value="Homeodomain-like_sf"/>
</dbReference>
<keyword evidence="2 4" id="KW-0238">DNA-binding</keyword>
<evidence type="ECO:0000256" key="2">
    <source>
        <dbReference type="ARBA" id="ARBA00023125"/>
    </source>
</evidence>
<accession>A0A848KZQ3</accession>
<evidence type="ECO:0000256" key="4">
    <source>
        <dbReference type="PROSITE-ProRule" id="PRU00335"/>
    </source>
</evidence>
<dbReference type="EMBL" id="JABBNB010000013">
    <property type="protein sequence ID" value="NMO02315.1"/>
    <property type="molecule type" value="Genomic_DNA"/>
</dbReference>
<dbReference type="PROSITE" id="PS50977">
    <property type="entry name" value="HTH_TETR_2"/>
    <property type="match status" value="1"/>
</dbReference>
<dbReference type="GO" id="GO:0000976">
    <property type="term" value="F:transcription cis-regulatory region binding"/>
    <property type="evidence" value="ECO:0007669"/>
    <property type="project" value="TreeGrafter"/>
</dbReference>
<dbReference type="Pfam" id="PF00440">
    <property type="entry name" value="TetR_N"/>
    <property type="match status" value="1"/>
</dbReference>
<dbReference type="InterPro" id="IPR036271">
    <property type="entry name" value="Tet_transcr_reg_TetR-rel_C_sf"/>
</dbReference>
<name>A0A848KZQ3_9ACTN</name>
<keyword evidence="3" id="KW-0804">Transcription</keyword>
<feature type="DNA-binding region" description="H-T-H motif" evidence="4">
    <location>
        <begin position="39"/>
        <end position="58"/>
    </location>
</feature>
<keyword evidence="7" id="KW-1185">Reference proteome</keyword>
<dbReference type="RefSeq" id="WP_170194823.1">
    <property type="nucleotide sequence ID" value="NZ_JABBNB010000013.1"/>
</dbReference>
<dbReference type="InterPro" id="IPR025996">
    <property type="entry name" value="MT1864/Rv1816-like_C"/>
</dbReference>
<gene>
    <name evidence="6" type="ORF">HH308_13940</name>
</gene>
<comment type="caution">
    <text evidence="6">The sequence shown here is derived from an EMBL/GenBank/DDBJ whole genome shotgun (WGS) entry which is preliminary data.</text>
</comment>
<sequence>MTVRRRMRSPRGSGEQLRGEIITAATELLVNHGSRDAVSVRAVASRVGVTPPSIYLHFADKDQLLDAVTAASFEKLDEVLAQAGDGLDDPLERALAEGLGYVRFAIGNPVLYELAFAPRAGSSSPSGSMVDEVLASAAFHRLSQTVQALIDEGFYPPGDVVGSVLELFAAAHGVASLMITKPHLPWGEDLSHAENVLRAVCFGRAAMSVVGDRADFDDARTAVRSLREIVKRR</sequence>
<evidence type="ECO:0000256" key="1">
    <source>
        <dbReference type="ARBA" id="ARBA00023015"/>
    </source>
</evidence>
<dbReference type="GO" id="GO:0003700">
    <property type="term" value="F:DNA-binding transcription factor activity"/>
    <property type="evidence" value="ECO:0007669"/>
    <property type="project" value="TreeGrafter"/>
</dbReference>
<proteinExistence type="predicted"/>
<reference evidence="6 7" key="1">
    <citation type="submission" date="2020-04" db="EMBL/GenBank/DDBJ databases">
        <title>Gordonia sp. nov. TBRC 11910.</title>
        <authorList>
            <person name="Suriyachadkun C."/>
        </authorList>
    </citation>
    <scope>NUCLEOTIDE SEQUENCE [LARGE SCALE GENOMIC DNA]</scope>
    <source>
        <strain evidence="6 7">TBRC 11910</strain>
    </source>
</reference>
<dbReference type="PANTHER" id="PTHR30055">
    <property type="entry name" value="HTH-TYPE TRANSCRIPTIONAL REGULATOR RUTR"/>
    <property type="match status" value="1"/>
</dbReference>
<protein>
    <submittedName>
        <fullName evidence="6">TetR/AcrR family transcriptional regulator</fullName>
    </submittedName>
</protein>
<dbReference type="SUPFAM" id="SSF48498">
    <property type="entry name" value="Tetracyclin repressor-like, C-terminal domain"/>
    <property type="match status" value="1"/>
</dbReference>
<dbReference type="AlphaFoldDB" id="A0A848KZQ3"/>
<dbReference type="PANTHER" id="PTHR30055:SF234">
    <property type="entry name" value="HTH-TYPE TRANSCRIPTIONAL REGULATOR BETI"/>
    <property type="match status" value="1"/>
</dbReference>